<accession>Q6BWU4</accession>
<dbReference type="GO" id="GO:0005737">
    <property type="term" value="C:cytoplasm"/>
    <property type="evidence" value="ECO:0007669"/>
    <property type="project" value="TreeGrafter"/>
</dbReference>
<dbReference type="KEGG" id="dha:DEHA2B08492g"/>
<evidence type="ECO:0000256" key="1">
    <source>
        <dbReference type="ARBA" id="ARBA00022614"/>
    </source>
</evidence>
<dbReference type="GeneID" id="2913149"/>
<reference evidence="3 4" key="1">
    <citation type="journal article" date="2004" name="Nature">
        <title>Genome evolution in yeasts.</title>
        <authorList>
            <consortium name="Genolevures"/>
            <person name="Dujon B."/>
            <person name="Sherman D."/>
            <person name="Fischer G."/>
            <person name="Durrens P."/>
            <person name="Casaregola S."/>
            <person name="Lafontaine I."/>
            <person name="de Montigny J."/>
            <person name="Marck C."/>
            <person name="Neuveglise C."/>
            <person name="Talla E."/>
            <person name="Goffard N."/>
            <person name="Frangeul L."/>
            <person name="Aigle M."/>
            <person name="Anthouard V."/>
            <person name="Babour A."/>
            <person name="Barbe V."/>
            <person name="Barnay S."/>
            <person name="Blanchin S."/>
            <person name="Beckerich J.M."/>
            <person name="Beyne E."/>
            <person name="Bleykasten C."/>
            <person name="Boisrame A."/>
            <person name="Boyer J."/>
            <person name="Cattolico L."/>
            <person name="Confanioleri F."/>
            <person name="de Daruvar A."/>
            <person name="Despons L."/>
            <person name="Fabre E."/>
            <person name="Fairhead C."/>
            <person name="Ferry-Dumazet H."/>
            <person name="Groppi A."/>
            <person name="Hantraye F."/>
            <person name="Hennequin C."/>
            <person name="Jauniaux N."/>
            <person name="Joyet P."/>
            <person name="Kachouri R."/>
            <person name="Kerrest A."/>
            <person name="Koszul R."/>
            <person name="Lemaire M."/>
            <person name="Lesur I."/>
            <person name="Ma L."/>
            <person name="Muller H."/>
            <person name="Nicaud J.M."/>
            <person name="Nikolski M."/>
            <person name="Oztas S."/>
            <person name="Ozier-Kalogeropoulos O."/>
            <person name="Pellenz S."/>
            <person name="Potier S."/>
            <person name="Richard G.F."/>
            <person name="Straub M.L."/>
            <person name="Suleau A."/>
            <person name="Swennene D."/>
            <person name="Tekaia F."/>
            <person name="Wesolowski-Louvel M."/>
            <person name="Westhof E."/>
            <person name="Wirth B."/>
            <person name="Zeniou-Meyer M."/>
            <person name="Zivanovic I."/>
            <person name="Bolotin-Fukuhara M."/>
            <person name="Thierry A."/>
            <person name="Bouchier C."/>
            <person name="Caudron B."/>
            <person name="Scarpelli C."/>
            <person name="Gaillardin C."/>
            <person name="Weissenbach J."/>
            <person name="Wincker P."/>
            <person name="Souciet J.L."/>
        </authorList>
    </citation>
    <scope>NUCLEOTIDE SEQUENCE [LARGE SCALE GENOMIC DNA]</scope>
    <source>
        <strain evidence="4">ATCC 36239 / CBS 767 / BCRC 21394 / JCM 1990 / NBRC 0083 / IGC 2968</strain>
    </source>
</reference>
<dbReference type="VEuPathDB" id="FungiDB:DEHA2B08492g"/>
<dbReference type="InterPro" id="IPR032675">
    <property type="entry name" value="LRR_dom_sf"/>
</dbReference>
<sequence>MDKQNPLLPFAFSTSSITDEVPLNTAPRNRLIIDENASSMYHTRTTDVRRKGPILSEVPSLKRKMGTSFNEKIDVKRRDTEYEEFESEPTFVDDEPEEENGYQNKFRKAIPPSSPLLDHHMASEFDLSTNTTANYEVPDSPTHIFPSENNTAHDYMNDIPGKKHFVTPKEQHSLSSEADFGIDRFNRFTNKSNQCPSTDRDFLQDSDEYLQMQKKIHNKARDIVIDAFENIETTINLEGMGLQDIPDEIKDFDNLVIFNPEPTTQTSYQLYLTNNNLRYLTPSVFTFTKLNVLGLRRNKLQTLPPLIGNLQHLTDLSLGTNRLEHLPPQILGLYNLQTFRAGPNPFVKIPEDAIPITTSTLNSIKLLKYVSRVRYFGNSKKVIPSLKTHCLNIIAKYDVSYQETKSWKRFTPKIHHGLIAKAISKGKYEERCSECDFIIVEPFAEAFEWWDILQNKNVPIKREFCSGKCVKKWELRVLISTNKDEL</sequence>
<dbReference type="STRING" id="284592.Q6BWU4"/>
<dbReference type="InParanoid" id="Q6BWU4"/>
<dbReference type="RefSeq" id="XP_457325.2">
    <property type="nucleotide sequence ID" value="XM_457325.1"/>
</dbReference>
<dbReference type="SUPFAM" id="SSF52058">
    <property type="entry name" value="L domain-like"/>
    <property type="match status" value="1"/>
</dbReference>
<dbReference type="InterPro" id="IPR050216">
    <property type="entry name" value="LRR_domain-containing"/>
</dbReference>
<evidence type="ECO:0000256" key="2">
    <source>
        <dbReference type="ARBA" id="ARBA00022737"/>
    </source>
</evidence>
<dbReference type="PANTHER" id="PTHR48051:SF54">
    <property type="entry name" value="LEUCINE-RICH REPEAT-CONTAINING PROTEIN"/>
    <property type="match status" value="1"/>
</dbReference>
<dbReference type="Proteomes" id="UP000000599">
    <property type="component" value="Chromosome B"/>
</dbReference>
<dbReference type="eggNOG" id="KOG0619">
    <property type="taxonomic scope" value="Eukaryota"/>
</dbReference>
<evidence type="ECO:0000313" key="3">
    <source>
        <dbReference type="EMBL" id="CAG85329.2"/>
    </source>
</evidence>
<proteinExistence type="predicted"/>
<dbReference type="OMA" id="YDVSYQE"/>
<keyword evidence="2" id="KW-0677">Repeat</keyword>
<protein>
    <submittedName>
        <fullName evidence="3">DEHA2B08492p</fullName>
    </submittedName>
</protein>
<dbReference type="SMART" id="SM00369">
    <property type="entry name" value="LRR_TYP"/>
    <property type="match status" value="2"/>
</dbReference>
<name>Q6BWU4_DEBHA</name>
<dbReference type="Gene3D" id="3.80.10.10">
    <property type="entry name" value="Ribonuclease Inhibitor"/>
    <property type="match status" value="1"/>
</dbReference>
<dbReference type="AlphaFoldDB" id="Q6BWU4"/>
<keyword evidence="1" id="KW-0433">Leucine-rich repeat</keyword>
<organism evidence="3 4">
    <name type="scientific">Debaryomyces hansenii (strain ATCC 36239 / CBS 767 / BCRC 21394 / JCM 1990 / NBRC 0083 / IGC 2968)</name>
    <name type="common">Yeast</name>
    <name type="synonym">Torulaspora hansenii</name>
    <dbReference type="NCBI Taxonomy" id="284592"/>
    <lineage>
        <taxon>Eukaryota</taxon>
        <taxon>Fungi</taxon>
        <taxon>Dikarya</taxon>
        <taxon>Ascomycota</taxon>
        <taxon>Saccharomycotina</taxon>
        <taxon>Pichiomycetes</taxon>
        <taxon>Debaryomycetaceae</taxon>
        <taxon>Debaryomyces</taxon>
    </lineage>
</organism>
<dbReference type="PANTHER" id="PTHR48051">
    <property type="match status" value="1"/>
</dbReference>
<dbReference type="HOGENOM" id="CLU_030658_0_0_1"/>
<dbReference type="InterPro" id="IPR003591">
    <property type="entry name" value="Leu-rich_rpt_typical-subtyp"/>
</dbReference>
<dbReference type="OrthoDB" id="1517790at2759"/>
<dbReference type="EMBL" id="CR382134">
    <property type="protein sequence ID" value="CAG85329.2"/>
    <property type="molecule type" value="Genomic_DNA"/>
</dbReference>
<gene>
    <name evidence="3" type="ordered locus">DEHA2B08492g</name>
</gene>
<keyword evidence="4" id="KW-1185">Reference proteome</keyword>
<evidence type="ECO:0000313" key="4">
    <source>
        <dbReference type="Proteomes" id="UP000000599"/>
    </source>
</evidence>